<dbReference type="EMBL" id="LR797063">
    <property type="protein sequence ID" value="CAB4184703.1"/>
    <property type="molecule type" value="Genomic_DNA"/>
</dbReference>
<evidence type="ECO:0000313" key="2">
    <source>
        <dbReference type="EMBL" id="CAB4204246.1"/>
    </source>
</evidence>
<dbReference type="EMBL" id="LR797335">
    <property type="protein sequence ID" value="CAB4204246.1"/>
    <property type="molecule type" value="Genomic_DNA"/>
</dbReference>
<gene>
    <name evidence="1" type="ORF">UFOVP1112_25</name>
    <name evidence="2" type="ORF">UFOVP1385_46</name>
    <name evidence="3" type="ORF">UFOVP1478_44</name>
</gene>
<sequence length="108" mass="11508">MAQNSVKAIDLTIVDSAAIPIAYAAVADVVIEKALFYIRIVNDATTAITISYNGIDDHEYIAPNSFFELNAQANSQPNNQVCLFSVNSTVFIKGVAGVGSISISGYYV</sequence>
<protein>
    <submittedName>
        <fullName evidence="3">Uncharacterized protein</fullName>
    </submittedName>
</protein>
<reference evidence="3" key="1">
    <citation type="submission" date="2020-05" db="EMBL/GenBank/DDBJ databases">
        <authorList>
            <person name="Chiriac C."/>
            <person name="Salcher M."/>
            <person name="Ghai R."/>
            <person name="Kavagutti S V."/>
        </authorList>
    </citation>
    <scope>NUCLEOTIDE SEQUENCE</scope>
</reference>
<evidence type="ECO:0000313" key="3">
    <source>
        <dbReference type="EMBL" id="CAB4215635.1"/>
    </source>
</evidence>
<proteinExistence type="predicted"/>
<name>A0A6J5SMS5_9CAUD</name>
<dbReference type="EMBL" id="LR797425">
    <property type="protein sequence ID" value="CAB4215635.1"/>
    <property type="molecule type" value="Genomic_DNA"/>
</dbReference>
<evidence type="ECO:0000313" key="1">
    <source>
        <dbReference type="EMBL" id="CAB4184703.1"/>
    </source>
</evidence>
<accession>A0A6J5SMS5</accession>
<organism evidence="3">
    <name type="scientific">uncultured Caudovirales phage</name>
    <dbReference type="NCBI Taxonomy" id="2100421"/>
    <lineage>
        <taxon>Viruses</taxon>
        <taxon>Duplodnaviria</taxon>
        <taxon>Heunggongvirae</taxon>
        <taxon>Uroviricota</taxon>
        <taxon>Caudoviricetes</taxon>
        <taxon>Peduoviridae</taxon>
        <taxon>Maltschvirus</taxon>
        <taxon>Maltschvirus maltsch</taxon>
    </lineage>
</organism>